<dbReference type="InterPro" id="IPR020814">
    <property type="entry name" value="Ribosomal_S6_plastid/chlpt"/>
</dbReference>
<accession>A0A3B1DMJ5</accession>
<proteinExistence type="inferred from homology"/>
<organism evidence="7 8">
    <name type="scientific">Buchnera aphidicola</name>
    <name type="common">Cinara strobi</name>
    <dbReference type="NCBI Taxonomy" id="1921549"/>
    <lineage>
        <taxon>Bacteria</taxon>
        <taxon>Pseudomonadati</taxon>
        <taxon>Pseudomonadota</taxon>
        <taxon>Gammaproteobacteria</taxon>
        <taxon>Enterobacterales</taxon>
        <taxon>Erwiniaceae</taxon>
        <taxon>Buchnera</taxon>
    </lineage>
</organism>
<dbReference type="InterPro" id="IPR014717">
    <property type="entry name" value="Transl_elong_EF1B/ribsomal_bS6"/>
</dbReference>
<keyword evidence="3 6" id="KW-0687">Ribonucleoprotein</keyword>
<dbReference type="EMBL" id="LR025085">
    <property type="protein sequence ID" value="VAX76881.1"/>
    <property type="molecule type" value="Genomic_DNA"/>
</dbReference>
<evidence type="ECO:0000256" key="5">
    <source>
        <dbReference type="ARBA" id="ARBA00035294"/>
    </source>
</evidence>
<keyword evidence="6" id="KW-0699">rRNA-binding</keyword>
<dbReference type="GO" id="GO:0070181">
    <property type="term" value="F:small ribosomal subunit rRNA binding"/>
    <property type="evidence" value="ECO:0007669"/>
    <property type="project" value="TreeGrafter"/>
</dbReference>
<dbReference type="CDD" id="cd00473">
    <property type="entry name" value="bS6"/>
    <property type="match status" value="1"/>
</dbReference>
<dbReference type="GO" id="GO:0006412">
    <property type="term" value="P:translation"/>
    <property type="evidence" value="ECO:0007669"/>
    <property type="project" value="UniProtKB-UniRule"/>
</dbReference>
<evidence type="ECO:0000256" key="3">
    <source>
        <dbReference type="ARBA" id="ARBA00023274"/>
    </source>
</evidence>
<dbReference type="PANTHER" id="PTHR21011">
    <property type="entry name" value="MITOCHONDRIAL 28S RIBOSOMAL PROTEIN S6"/>
    <property type="match status" value="1"/>
</dbReference>
<name>A0A3B1DMJ5_9GAMM</name>
<comment type="function">
    <text evidence="4 6">Binds together with bS18 to 16S ribosomal RNA.</text>
</comment>
<dbReference type="RefSeq" id="WP_158349235.1">
    <property type="nucleotide sequence ID" value="NZ_LR025085.1"/>
</dbReference>
<reference evidence="8" key="1">
    <citation type="submission" date="2018-09" db="EMBL/GenBank/DDBJ databases">
        <authorList>
            <person name="Manzano-Marin A."/>
            <person name="Manzano-Marin A."/>
        </authorList>
    </citation>
    <scope>NUCLEOTIDE SEQUENCE [LARGE SCALE GENOMIC DNA]</scope>
    <source>
        <strain evidence="8">BuCistrobi</strain>
    </source>
</reference>
<evidence type="ECO:0000256" key="2">
    <source>
        <dbReference type="ARBA" id="ARBA00022980"/>
    </source>
</evidence>
<dbReference type="HAMAP" id="MF_00360">
    <property type="entry name" value="Ribosomal_bS6"/>
    <property type="match status" value="1"/>
</dbReference>
<evidence type="ECO:0000256" key="6">
    <source>
        <dbReference type="HAMAP-Rule" id="MF_00360"/>
    </source>
</evidence>
<evidence type="ECO:0000256" key="1">
    <source>
        <dbReference type="ARBA" id="ARBA00009512"/>
    </source>
</evidence>
<dbReference type="Proteomes" id="UP000271849">
    <property type="component" value="Chromosome"/>
</dbReference>
<dbReference type="InterPro" id="IPR035980">
    <property type="entry name" value="Ribosomal_bS6_sf"/>
</dbReference>
<sequence>MRHYEIILMIYPEKSEKVIKIIELYKKIILSKNGRIHRLENWGKRSLAYTIQKLQQAHYILMNIEVSIVCMKYLENHFKFNLNIMRHLVTICSTAFKEISVILKNQEENKKELSFSKVPSKKVSK</sequence>
<gene>
    <name evidence="6 7" type="primary">rpsF</name>
    <name evidence="7" type="ORF">BUCINSTRO3249_0382</name>
</gene>
<keyword evidence="6" id="KW-0694">RNA-binding</keyword>
<dbReference type="OrthoDB" id="9812702at2"/>
<dbReference type="STRING" id="1921549.GCA_900128825_00382"/>
<protein>
    <recommendedName>
        <fullName evidence="5 6">Small ribosomal subunit protein bS6</fullName>
    </recommendedName>
</protein>
<comment type="similarity">
    <text evidence="1 6">Belongs to the bacterial ribosomal protein bS6 family.</text>
</comment>
<dbReference type="SUPFAM" id="SSF54995">
    <property type="entry name" value="Ribosomal protein S6"/>
    <property type="match status" value="1"/>
</dbReference>
<keyword evidence="2 6" id="KW-0689">Ribosomal protein</keyword>
<dbReference type="AlphaFoldDB" id="A0A3B1DMJ5"/>
<dbReference type="GO" id="GO:0003735">
    <property type="term" value="F:structural constituent of ribosome"/>
    <property type="evidence" value="ECO:0007669"/>
    <property type="project" value="InterPro"/>
</dbReference>
<dbReference type="Gene3D" id="3.30.70.60">
    <property type="match status" value="1"/>
</dbReference>
<dbReference type="GO" id="GO:0022627">
    <property type="term" value="C:cytosolic small ribosomal subunit"/>
    <property type="evidence" value="ECO:0007669"/>
    <property type="project" value="TreeGrafter"/>
</dbReference>
<evidence type="ECO:0000256" key="4">
    <source>
        <dbReference type="ARBA" id="ARBA00035104"/>
    </source>
</evidence>
<dbReference type="Pfam" id="PF01250">
    <property type="entry name" value="Ribosomal_S6"/>
    <property type="match status" value="1"/>
</dbReference>
<evidence type="ECO:0000313" key="8">
    <source>
        <dbReference type="Proteomes" id="UP000271849"/>
    </source>
</evidence>
<dbReference type="PANTHER" id="PTHR21011:SF1">
    <property type="entry name" value="SMALL RIBOSOMAL SUBUNIT PROTEIN BS6M"/>
    <property type="match status" value="1"/>
</dbReference>
<dbReference type="InterPro" id="IPR000529">
    <property type="entry name" value="Ribosomal_bS6"/>
</dbReference>
<evidence type="ECO:0000313" key="7">
    <source>
        <dbReference type="EMBL" id="VAX76881.1"/>
    </source>
</evidence>
<dbReference type="NCBIfam" id="TIGR00166">
    <property type="entry name" value="S6"/>
    <property type="match status" value="1"/>
</dbReference>